<keyword evidence="2" id="KW-0456">Lyase</keyword>
<evidence type="ECO:0000256" key="1">
    <source>
        <dbReference type="ARBA" id="ARBA00005254"/>
    </source>
</evidence>
<dbReference type="PANTHER" id="PTHR11941">
    <property type="entry name" value="ENOYL-COA HYDRATASE-RELATED"/>
    <property type="match status" value="1"/>
</dbReference>
<dbReference type="GO" id="GO:0006635">
    <property type="term" value="P:fatty acid beta-oxidation"/>
    <property type="evidence" value="ECO:0007669"/>
    <property type="project" value="TreeGrafter"/>
</dbReference>
<dbReference type="InParanoid" id="A0A4S2N1H0"/>
<dbReference type="Proteomes" id="UP000298138">
    <property type="component" value="Unassembled WGS sequence"/>
</dbReference>
<dbReference type="InterPro" id="IPR029045">
    <property type="entry name" value="ClpP/crotonase-like_dom_sf"/>
</dbReference>
<evidence type="ECO:0000313" key="4">
    <source>
        <dbReference type="Proteomes" id="UP000298138"/>
    </source>
</evidence>
<proteinExistence type="inferred from homology"/>
<dbReference type="EMBL" id="ML220114">
    <property type="protein sequence ID" value="TGZ82843.1"/>
    <property type="molecule type" value="Genomic_DNA"/>
</dbReference>
<dbReference type="PANTHER" id="PTHR11941:SF171">
    <property type="entry name" value="SD19268P"/>
    <property type="match status" value="1"/>
</dbReference>
<dbReference type="InterPro" id="IPR001753">
    <property type="entry name" value="Enoyl-CoA_hydra/iso"/>
</dbReference>
<keyword evidence="4" id="KW-1185">Reference proteome</keyword>
<gene>
    <name evidence="3" type="ORF">EX30DRAFT_339117</name>
</gene>
<organism evidence="3 4">
    <name type="scientific">Ascodesmis nigricans</name>
    <dbReference type="NCBI Taxonomy" id="341454"/>
    <lineage>
        <taxon>Eukaryota</taxon>
        <taxon>Fungi</taxon>
        <taxon>Dikarya</taxon>
        <taxon>Ascomycota</taxon>
        <taxon>Pezizomycotina</taxon>
        <taxon>Pezizomycetes</taxon>
        <taxon>Pezizales</taxon>
        <taxon>Ascodesmidaceae</taxon>
        <taxon>Ascodesmis</taxon>
    </lineage>
</organism>
<dbReference type="OrthoDB" id="410701at2759"/>
<dbReference type="GO" id="GO:0016829">
    <property type="term" value="F:lyase activity"/>
    <property type="evidence" value="ECO:0007669"/>
    <property type="project" value="UniProtKB-KW"/>
</dbReference>
<protein>
    <submittedName>
        <fullName evidence="3">ClpP/crotonase</fullName>
    </submittedName>
</protein>
<dbReference type="AlphaFoldDB" id="A0A4S2N1H0"/>
<dbReference type="FunFam" id="3.90.226.10:FF:000009">
    <property type="entry name" value="Carnitinyl-CoA dehydratase"/>
    <property type="match status" value="1"/>
</dbReference>
<dbReference type="CDD" id="cd06558">
    <property type="entry name" value="crotonase-like"/>
    <property type="match status" value="1"/>
</dbReference>
<dbReference type="SUPFAM" id="SSF52096">
    <property type="entry name" value="ClpP/crotonase"/>
    <property type="match status" value="1"/>
</dbReference>
<dbReference type="STRING" id="341454.A0A4S2N1H0"/>
<dbReference type="GO" id="GO:0005739">
    <property type="term" value="C:mitochondrion"/>
    <property type="evidence" value="ECO:0007669"/>
    <property type="project" value="TreeGrafter"/>
</dbReference>
<evidence type="ECO:0000313" key="3">
    <source>
        <dbReference type="EMBL" id="TGZ82843.1"/>
    </source>
</evidence>
<dbReference type="Pfam" id="PF00378">
    <property type="entry name" value="ECH_1"/>
    <property type="match status" value="1"/>
</dbReference>
<dbReference type="Gene3D" id="3.90.226.10">
    <property type="entry name" value="2-enoyl-CoA Hydratase, Chain A, domain 1"/>
    <property type="match status" value="1"/>
</dbReference>
<comment type="similarity">
    <text evidence="1">Belongs to the enoyl-CoA hydratase/isomerase family.</text>
</comment>
<name>A0A4S2N1H0_9PEZI</name>
<sequence>MQSPLLRQPPRLLLSRPLLHIRSKHTTTPAPNFPEPPLTVSTTSAPHYGDIVTLTINHQPTRNALSRHLTKSLLDSLTTLPDTTRALILASSIPKVFCAGADLRERLTFTEADTLAFLGLLNRTVDTFASLPFPTIAAIGGAALGGGLEIALAADLRVAGKAATLGLPETRIGVIPGAGGTWRLPPIVGRGRALEMMMTGRRVGAEEAWMWGLVNRLTEEGAEVEGALELAKECCEGAPRAVEAVKKVVSGGRGGGADGDGRGREMEGYLEILRTKDRTEALERFVKKEKVVWKGV</sequence>
<accession>A0A4S2N1H0</accession>
<reference evidence="3 4" key="1">
    <citation type="submission" date="2019-04" db="EMBL/GenBank/DDBJ databases">
        <title>Comparative genomics and transcriptomics to analyze fruiting body development in filamentous ascomycetes.</title>
        <authorList>
            <consortium name="DOE Joint Genome Institute"/>
            <person name="Lutkenhaus R."/>
            <person name="Traeger S."/>
            <person name="Breuer J."/>
            <person name="Kuo A."/>
            <person name="Lipzen A."/>
            <person name="Pangilinan J."/>
            <person name="Dilworth D."/>
            <person name="Sandor L."/>
            <person name="Poggeler S."/>
            <person name="Barry K."/>
            <person name="Grigoriev I.V."/>
            <person name="Nowrousian M."/>
        </authorList>
    </citation>
    <scope>NUCLEOTIDE SEQUENCE [LARGE SCALE GENOMIC DNA]</scope>
    <source>
        <strain evidence="3 4">CBS 389.68</strain>
    </source>
</reference>
<evidence type="ECO:0000256" key="2">
    <source>
        <dbReference type="ARBA" id="ARBA00023239"/>
    </source>
</evidence>